<evidence type="ECO:0000259" key="2">
    <source>
        <dbReference type="SMART" id="SM01293"/>
    </source>
</evidence>
<dbReference type="Proteomes" id="UP001362899">
    <property type="component" value="Unassembled WGS sequence"/>
</dbReference>
<dbReference type="PANTHER" id="PTHR13239:SF4">
    <property type="entry name" value="AT25231P"/>
    <property type="match status" value="1"/>
</dbReference>
<proteinExistence type="predicted"/>
<feature type="compositionally biased region" description="Basic and acidic residues" evidence="1">
    <location>
        <begin position="153"/>
        <end position="164"/>
    </location>
</feature>
<gene>
    <name evidence="3" type="ORF">DASB73_025480</name>
</gene>
<dbReference type="InterPro" id="IPR040185">
    <property type="entry name" value="Far11/STRP"/>
</dbReference>
<dbReference type="PANTHER" id="PTHR13239">
    <property type="entry name" value="PROTEIN REQUIRED FOR HYPHAL ANASTOMOSIS HAM-2"/>
    <property type="match status" value="1"/>
</dbReference>
<dbReference type="InterPro" id="IPR021819">
    <property type="entry name" value="Far11/STRP_C"/>
</dbReference>
<dbReference type="GO" id="GO:0005829">
    <property type="term" value="C:cytosol"/>
    <property type="evidence" value="ECO:0007669"/>
    <property type="project" value="TreeGrafter"/>
</dbReference>
<feature type="region of interest" description="Disordered" evidence="1">
    <location>
        <begin position="450"/>
        <end position="469"/>
    </location>
</feature>
<accession>A0AAV5RJP6</accession>
<dbReference type="EMBL" id="BTGC01000008">
    <property type="protein sequence ID" value="GMM51585.1"/>
    <property type="molecule type" value="Genomic_DNA"/>
</dbReference>
<feature type="region of interest" description="Disordered" evidence="1">
    <location>
        <begin position="145"/>
        <end position="186"/>
    </location>
</feature>
<feature type="compositionally biased region" description="Polar residues" evidence="1">
    <location>
        <begin position="41"/>
        <end position="63"/>
    </location>
</feature>
<feature type="compositionally biased region" description="Polar residues" evidence="1">
    <location>
        <begin position="170"/>
        <end position="184"/>
    </location>
</feature>
<dbReference type="SMART" id="SM01293">
    <property type="entry name" value="DUF3402"/>
    <property type="match status" value="1"/>
</dbReference>
<reference evidence="3 4" key="1">
    <citation type="journal article" date="2023" name="Elife">
        <title>Identification of key yeast species and microbe-microbe interactions impacting larval growth of Drosophila in the wild.</title>
        <authorList>
            <person name="Mure A."/>
            <person name="Sugiura Y."/>
            <person name="Maeda R."/>
            <person name="Honda K."/>
            <person name="Sakurai N."/>
            <person name="Takahashi Y."/>
            <person name="Watada M."/>
            <person name="Katoh T."/>
            <person name="Gotoh A."/>
            <person name="Gotoh Y."/>
            <person name="Taniguchi I."/>
            <person name="Nakamura K."/>
            <person name="Hayashi T."/>
            <person name="Katayama T."/>
            <person name="Uemura T."/>
            <person name="Hattori Y."/>
        </authorList>
    </citation>
    <scope>NUCLEOTIDE SEQUENCE [LARGE SCALE GENOMIC DNA]</scope>
    <source>
        <strain evidence="3 4">SB-73</strain>
    </source>
</reference>
<dbReference type="GO" id="GO:0007010">
    <property type="term" value="P:cytoskeleton organization"/>
    <property type="evidence" value="ECO:0007669"/>
    <property type="project" value="TreeGrafter"/>
</dbReference>
<comment type="caution">
    <text evidence="3">The sequence shown here is derived from an EMBL/GenBank/DDBJ whole genome shotgun (WGS) entry which is preliminary data.</text>
</comment>
<evidence type="ECO:0000313" key="3">
    <source>
        <dbReference type="EMBL" id="GMM51585.1"/>
    </source>
</evidence>
<evidence type="ECO:0000256" key="1">
    <source>
        <dbReference type="SAM" id="MobiDB-lite"/>
    </source>
</evidence>
<organism evidence="3 4">
    <name type="scientific">Starmerella bacillaris</name>
    <name type="common">Yeast</name>
    <name type="synonym">Candida zemplinina</name>
    <dbReference type="NCBI Taxonomy" id="1247836"/>
    <lineage>
        <taxon>Eukaryota</taxon>
        <taxon>Fungi</taxon>
        <taxon>Dikarya</taxon>
        <taxon>Ascomycota</taxon>
        <taxon>Saccharomycotina</taxon>
        <taxon>Dipodascomycetes</taxon>
        <taxon>Dipodascales</taxon>
        <taxon>Trichomonascaceae</taxon>
        <taxon>Starmerella</taxon>
    </lineage>
</organism>
<feature type="compositionally biased region" description="Pro residues" evidence="1">
    <location>
        <begin position="70"/>
        <end position="89"/>
    </location>
</feature>
<evidence type="ECO:0000313" key="4">
    <source>
        <dbReference type="Proteomes" id="UP001362899"/>
    </source>
</evidence>
<protein>
    <submittedName>
        <fullName evidence="3">Far11 protein</fullName>
    </submittedName>
</protein>
<name>A0AAV5RJP6_STABA</name>
<feature type="domain" description="Far11/STRP C-terminal" evidence="2">
    <location>
        <begin position="480"/>
        <end position="784"/>
    </location>
</feature>
<feature type="compositionally biased region" description="Basic and acidic residues" evidence="1">
    <location>
        <begin position="455"/>
        <end position="465"/>
    </location>
</feature>
<keyword evidence="4" id="KW-1185">Reference proteome</keyword>
<sequence>MQKLEELIKEYSLADIEEPIENHAPQPGENIKTDTEIGDNDTATDNSDINSESSAGTNANVTELLTRLEIPPPLPNRPPSIPIPSPPVDDPNSPRNELLNRLNTSYQLPESPTTEIIGPSEPVSIGVPLNPVDSLNLMDSLNLVASDPNSEEDTTRTDQNEFQRADTPGYTATKSFKQPSQGIETRSRAEEIQNGKFVPRIEKEVPDLINFEVEAEAWLCSIGLPITTLLEPQDDDDEVAKILKSILNIDSDPAQIQSACIKLIDEKWIPKLLEMLTPKNFYVHCLLFFLLLSHVCAKRPTLLESGVDLITSLISKIASLRWQIDLDLDTDTEDDRDDGNDCDESAHGPRHFKNYDLKISKEGLPLIRLFGLLRIALLATLGNTKSDFESVKRQVWHDIFQLDDSSIQETSPRHYAEFVNHVQHKYPGALKETKDIHDIHKLAEHFYQAPETFNDDSRDPRDPKDPSGLVNTGSVMLYIPKSITEACELYNTHVKVTPKMIQLQYEIDLDNAETNGTNTNSIKSNYLPYWESFQKSNNHISTITAIYRNTLGLHKSFVRVFVDFLMQQTKAHDSLIGIRNALSSVFMLLKWTEITHVLMFENFTALLFDCQFIITANFYCSAYSDVLGTILEPYPETGFWVHEDVRMSWMPDRAQLTLQDFNAMNLQTYTYFMGISRMIITDRMQRLIFAASLSTDPYKQLLSVYEKDLWDETLQYLKLQVPLIGKKWRYMNMELISAIYLHCSTTLDDNWMSGAPGMYKMIQDAPKQELVLRDLIEKFNDRLLVSN</sequence>
<dbReference type="AlphaFoldDB" id="A0AAV5RJP6"/>
<feature type="region of interest" description="Disordered" evidence="1">
    <location>
        <begin position="13"/>
        <end position="97"/>
    </location>
</feature>
<dbReference type="Pfam" id="PF11882">
    <property type="entry name" value="DUF3402"/>
    <property type="match status" value="1"/>
</dbReference>